<evidence type="ECO:0000313" key="2">
    <source>
        <dbReference type="Proteomes" id="UP001164250"/>
    </source>
</evidence>
<dbReference type="EMBL" id="CM047908">
    <property type="protein sequence ID" value="KAJ0081117.1"/>
    <property type="molecule type" value="Genomic_DNA"/>
</dbReference>
<protein>
    <submittedName>
        <fullName evidence="1">Uncharacterized protein</fullName>
    </submittedName>
</protein>
<gene>
    <name evidence="1" type="ORF">Patl1_10923</name>
</gene>
<evidence type="ECO:0000313" key="1">
    <source>
        <dbReference type="EMBL" id="KAJ0081117.1"/>
    </source>
</evidence>
<keyword evidence="2" id="KW-1185">Reference proteome</keyword>
<reference evidence="2" key="1">
    <citation type="journal article" date="2023" name="G3 (Bethesda)">
        <title>Genome assembly and association tests identify interacting loci associated with vigor, precocity, and sex in interspecific pistachio rootstocks.</title>
        <authorList>
            <person name="Palmer W."/>
            <person name="Jacygrad E."/>
            <person name="Sagayaradj S."/>
            <person name="Cavanaugh K."/>
            <person name="Han R."/>
            <person name="Bertier L."/>
            <person name="Beede B."/>
            <person name="Kafkas S."/>
            <person name="Golino D."/>
            <person name="Preece J."/>
            <person name="Michelmore R."/>
        </authorList>
    </citation>
    <scope>NUCLEOTIDE SEQUENCE [LARGE SCALE GENOMIC DNA]</scope>
</reference>
<organism evidence="1 2">
    <name type="scientific">Pistacia atlantica</name>
    <dbReference type="NCBI Taxonomy" id="434234"/>
    <lineage>
        <taxon>Eukaryota</taxon>
        <taxon>Viridiplantae</taxon>
        <taxon>Streptophyta</taxon>
        <taxon>Embryophyta</taxon>
        <taxon>Tracheophyta</taxon>
        <taxon>Spermatophyta</taxon>
        <taxon>Magnoliopsida</taxon>
        <taxon>eudicotyledons</taxon>
        <taxon>Gunneridae</taxon>
        <taxon>Pentapetalae</taxon>
        <taxon>rosids</taxon>
        <taxon>malvids</taxon>
        <taxon>Sapindales</taxon>
        <taxon>Anacardiaceae</taxon>
        <taxon>Pistacia</taxon>
    </lineage>
</organism>
<dbReference type="Proteomes" id="UP001164250">
    <property type="component" value="Chromosome 12"/>
</dbReference>
<accession>A0ACC1A2S3</accession>
<comment type="caution">
    <text evidence="1">The sequence shown here is derived from an EMBL/GenBank/DDBJ whole genome shotgun (WGS) entry which is preliminary data.</text>
</comment>
<sequence length="95" mass="10694">MTQHTFIRIAQMQQLFPEIAPFNPTLIFSFLHLSLMLSAAMDSPTVSTTPTQAKNLIRSMVSFFAVVMSVPPPVETVSILLPRMLLNFVLFKKIL</sequence>
<name>A0ACC1A2S3_9ROSI</name>
<proteinExistence type="predicted"/>